<reference evidence="1" key="1">
    <citation type="submission" date="2022-11" db="EMBL/GenBank/DDBJ databases">
        <authorList>
            <person name="Petersen C."/>
        </authorList>
    </citation>
    <scope>NUCLEOTIDE SEQUENCE</scope>
    <source>
        <strain evidence="1">IBT 26290</strain>
    </source>
</reference>
<reference evidence="1" key="2">
    <citation type="journal article" date="2023" name="IMA Fungus">
        <title>Comparative genomic study of the Penicillium genus elucidates a diverse pangenome and 15 lateral gene transfer events.</title>
        <authorList>
            <person name="Petersen C."/>
            <person name="Sorensen T."/>
            <person name="Nielsen M.R."/>
            <person name="Sondergaard T.E."/>
            <person name="Sorensen J.L."/>
            <person name="Fitzpatrick D.A."/>
            <person name="Frisvad J.C."/>
            <person name="Nielsen K.L."/>
        </authorList>
    </citation>
    <scope>NUCLEOTIDE SEQUENCE</scope>
    <source>
        <strain evidence="1">IBT 26290</strain>
    </source>
</reference>
<keyword evidence="2" id="KW-1185">Reference proteome</keyword>
<protein>
    <submittedName>
        <fullName evidence="1">Uncharacterized protein</fullName>
    </submittedName>
</protein>
<dbReference type="RefSeq" id="XP_056541736.1">
    <property type="nucleotide sequence ID" value="XM_056689307.1"/>
</dbReference>
<dbReference type="AlphaFoldDB" id="A0A9W9HWE2"/>
<sequence length="69" mass="6941">MEQEDEPKAMTALDRGSTGAVGAVPSFVAEIDIAAEAGWVGGGPAEGGILGEHVVHADLLDRKSVILGA</sequence>
<comment type="caution">
    <text evidence="1">The sequence shown here is derived from an EMBL/GenBank/DDBJ whole genome shotgun (WGS) entry which is preliminary data.</text>
</comment>
<dbReference type="GeneID" id="81428483"/>
<organism evidence="1 2">
    <name type="scientific">Penicillium canariense</name>
    <dbReference type="NCBI Taxonomy" id="189055"/>
    <lineage>
        <taxon>Eukaryota</taxon>
        <taxon>Fungi</taxon>
        <taxon>Dikarya</taxon>
        <taxon>Ascomycota</taxon>
        <taxon>Pezizomycotina</taxon>
        <taxon>Eurotiomycetes</taxon>
        <taxon>Eurotiomycetidae</taxon>
        <taxon>Eurotiales</taxon>
        <taxon>Aspergillaceae</taxon>
        <taxon>Penicillium</taxon>
    </lineage>
</organism>
<dbReference type="Proteomes" id="UP001149163">
    <property type="component" value="Unassembled WGS sequence"/>
</dbReference>
<dbReference type="EMBL" id="JAPQKN010000004">
    <property type="protein sequence ID" value="KAJ5160178.1"/>
    <property type="molecule type" value="Genomic_DNA"/>
</dbReference>
<evidence type="ECO:0000313" key="1">
    <source>
        <dbReference type="EMBL" id="KAJ5160178.1"/>
    </source>
</evidence>
<proteinExistence type="predicted"/>
<accession>A0A9W9HWE2</accession>
<evidence type="ECO:0000313" key="2">
    <source>
        <dbReference type="Proteomes" id="UP001149163"/>
    </source>
</evidence>
<gene>
    <name evidence="1" type="ORF">N7482_007182</name>
</gene>
<name>A0A9W9HWE2_9EURO</name>